<dbReference type="AlphaFoldDB" id="A0A8H4QIZ0"/>
<dbReference type="Proteomes" id="UP000521872">
    <property type="component" value="Unassembled WGS sequence"/>
</dbReference>
<keyword evidence="2" id="KW-1185">Reference proteome</keyword>
<evidence type="ECO:0000313" key="2">
    <source>
        <dbReference type="Proteomes" id="UP000521872"/>
    </source>
</evidence>
<proteinExistence type="predicted"/>
<organism evidence="1 2">
    <name type="scientific">Agrocybe pediades</name>
    <dbReference type="NCBI Taxonomy" id="84607"/>
    <lineage>
        <taxon>Eukaryota</taxon>
        <taxon>Fungi</taxon>
        <taxon>Dikarya</taxon>
        <taxon>Basidiomycota</taxon>
        <taxon>Agaricomycotina</taxon>
        <taxon>Agaricomycetes</taxon>
        <taxon>Agaricomycetidae</taxon>
        <taxon>Agaricales</taxon>
        <taxon>Agaricineae</taxon>
        <taxon>Strophariaceae</taxon>
        <taxon>Agrocybe</taxon>
    </lineage>
</organism>
<evidence type="ECO:0000313" key="1">
    <source>
        <dbReference type="EMBL" id="KAF4611641.1"/>
    </source>
</evidence>
<sequence>MLIMGLDPDLPLVPTPPFRVRQRDVITGKVDPAVFYGYALTRLQCAKWDFKRHNRSAFGTPGLGEPGRALSEMGFHFPKDEVYFAMAYSNTPERDRLYMWVVGSNRNMAELRRAHYMDERNKELMCEVLDLKFQEPQWHYKAPD</sequence>
<comment type="caution">
    <text evidence="1">The sequence shown here is derived from an EMBL/GenBank/DDBJ whole genome shotgun (WGS) entry which is preliminary data.</text>
</comment>
<gene>
    <name evidence="1" type="ORF">D9613_004578</name>
</gene>
<reference evidence="1 2" key="1">
    <citation type="submission" date="2019-12" db="EMBL/GenBank/DDBJ databases">
        <authorList>
            <person name="Floudas D."/>
            <person name="Bentzer J."/>
            <person name="Ahren D."/>
            <person name="Johansson T."/>
            <person name="Persson P."/>
            <person name="Tunlid A."/>
        </authorList>
    </citation>
    <scope>NUCLEOTIDE SEQUENCE [LARGE SCALE GENOMIC DNA]</scope>
    <source>
        <strain evidence="1 2">CBS 102.39</strain>
    </source>
</reference>
<accession>A0A8H4QIZ0</accession>
<protein>
    <submittedName>
        <fullName evidence="1">Uncharacterized protein</fullName>
    </submittedName>
</protein>
<dbReference type="EMBL" id="JAACJL010000057">
    <property type="protein sequence ID" value="KAF4611641.1"/>
    <property type="molecule type" value="Genomic_DNA"/>
</dbReference>
<name>A0A8H4QIZ0_9AGAR</name>